<evidence type="ECO:0000256" key="8">
    <source>
        <dbReference type="ARBA" id="ARBA00034146"/>
    </source>
</evidence>
<dbReference type="GO" id="GO:0004867">
    <property type="term" value="F:serine-type endopeptidase inhibitor activity"/>
    <property type="evidence" value="ECO:0007669"/>
    <property type="project" value="UniProtKB-KW"/>
</dbReference>
<sequence length="122" mass="13625">MKFLLLSFLSIVALVASQDGPAMCYMEHSANGRDASQCAGGNFFWSYNAGANSCVKFYYFGCWGNENRFLTQAQCELLCKKTEEKDNESNKANEEVSKSNEEVSKPNEEIGEPNEELEADPE</sequence>
<organism evidence="12 13">
    <name type="scientific">Glossina morsitans morsitans</name>
    <name type="common">Savannah tsetse fly</name>
    <dbReference type="NCBI Taxonomy" id="37546"/>
    <lineage>
        <taxon>Eukaryota</taxon>
        <taxon>Metazoa</taxon>
        <taxon>Ecdysozoa</taxon>
        <taxon>Arthropoda</taxon>
        <taxon>Hexapoda</taxon>
        <taxon>Insecta</taxon>
        <taxon>Pterygota</taxon>
        <taxon>Neoptera</taxon>
        <taxon>Endopterygota</taxon>
        <taxon>Diptera</taxon>
        <taxon>Brachycera</taxon>
        <taxon>Muscomorpha</taxon>
        <taxon>Hippoboscoidea</taxon>
        <taxon>Glossinidae</taxon>
        <taxon>Glossina</taxon>
    </lineage>
</organism>
<keyword evidence="7" id="KW-1199">Hemostasis impairing toxin</keyword>
<dbReference type="Pfam" id="PF00014">
    <property type="entry name" value="Kunitz_BPTI"/>
    <property type="match status" value="1"/>
</dbReference>
<dbReference type="PROSITE" id="PS50279">
    <property type="entry name" value="BPTI_KUNITZ_2"/>
    <property type="match status" value="1"/>
</dbReference>
<protein>
    <recommendedName>
        <fullName evidence="11">BPTI/Kunitz inhibitor domain-containing protein</fullName>
    </recommendedName>
</protein>
<comment type="subcellular location">
    <subcellularLocation>
        <location evidence="1">Secreted</location>
    </subcellularLocation>
</comment>
<keyword evidence="8" id="KW-1203">Blood coagulation cascade inhibiting toxin</keyword>
<dbReference type="InterPro" id="IPR002223">
    <property type="entry name" value="Kunitz_BPTI"/>
</dbReference>
<dbReference type="STRING" id="37546.A0A1B0FF55"/>
<evidence type="ECO:0000256" key="10">
    <source>
        <dbReference type="SAM" id="SignalP"/>
    </source>
</evidence>
<evidence type="ECO:0000256" key="1">
    <source>
        <dbReference type="ARBA" id="ARBA00004613"/>
    </source>
</evidence>
<dbReference type="SUPFAM" id="SSF57362">
    <property type="entry name" value="BPTI-like"/>
    <property type="match status" value="1"/>
</dbReference>
<keyword evidence="5" id="KW-0722">Serine protease inhibitor</keyword>
<dbReference type="EnsemblMetazoa" id="GMOY002279-RA">
    <property type="protein sequence ID" value="GMOY002279-PA"/>
    <property type="gene ID" value="GMOY002279"/>
</dbReference>
<feature type="domain" description="BPTI/Kunitz inhibitor" evidence="11">
    <location>
        <begin position="24"/>
        <end position="79"/>
    </location>
</feature>
<dbReference type="Proteomes" id="UP000092444">
    <property type="component" value="Unassembled WGS sequence"/>
</dbReference>
<evidence type="ECO:0000256" key="9">
    <source>
        <dbReference type="SAM" id="MobiDB-lite"/>
    </source>
</evidence>
<dbReference type="PANTHER" id="PTHR10083:SF376">
    <property type="entry name" value="SERINE PEPTIDASE INHIBITOR, KUNITZ TYPE, 3"/>
    <property type="match status" value="1"/>
</dbReference>
<name>A0A1B0FF55_GLOMM</name>
<feature type="compositionally biased region" description="Acidic residues" evidence="9">
    <location>
        <begin position="109"/>
        <end position="122"/>
    </location>
</feature>
<keyword evidence="3" id="KW-0800">Toxin</keyword>
<evidence type="ECO:0000259" key="11">
    <source>
        <dbReference type="PROSITE" id="PS50279"/>
    </source>
</evidence>
<feature type="signal peptide" evidence="10">
    <location>
        <begin position="1"/>
        <end position="17"/>
    </location>
</feature>
<feature type="region of interest" description="Disordered" evidence="9">
    <location>
        <begin position="83"/>
        <end position="122"/>
    </location>
</feature>
<dbReference type="PROSITE" id="PS00280">
    <property type="entry name" value="BPTI_KUNITZ_1"/>
    <property type="match status" value="1"/>
</dbReference>
<keyword evidence="4" id="KW-0646">Protease inhibitor</keyword>
<evidence type="ECO:0000313" key="13">
    <source>
        <dbReference type="Proteomes" id="UP000092444"/>
    </source>
</evidence>
<dbReference type="PANTHER" id="PTHR10083">
    <property type="entry name" value="KUNITZ-TYPE PROTEASE INHIBITOR-RELATED"/>
    <property type="match status" value="1"/>
</dbReference>
<evidence type="ECO:0000256" key="2">
    <source>
        <dbReference type="ARBA" id="ARBA00022525"/>
    </source>
</evidence>
<dbReference type="PhylomeDB" id="A0A1B0FF55"/>
<keyword evidence="13" id="KW-1185">Reference proteome</keyword>
<keyword evidence="6" id="KW-1015">Disulfide bond</keyword>
<reference evidence="12" key="1">
    <citation type="submission" date="2020-05" db="UniProtKB">
        <authorList>
            <consortium name="EnsemblMetazoa"/>
        </authorList>
    </citation>
    <scope>IDENTIFICATION</scope>
    <source>
        <strain evidence="12">Yale</strain>
    </source>
</reference>
<dbReference type="VEuPathDB" id="VectorBase:GMOY002279"/>
<evidence type="ECO:0000256" key="7">
    <source>
        <dbReference type="ARBA" id="ARBA00023240"/>
    </source>
</evidence>
<accession>A0A1B0FF55</accession>
<keyword evidence="2" id="KW-0964">Secreted</keyword>
<evidence type="ECO:0000256" key="5">
    <source>
        <dbReference type="ARBA" id="ARBA00022900"/>
    </source>
</evidence>
<evidence type="ECO:0000256" key="6">
    <source>
        <dbReference type="ARBA" id="ARBA00023157"/>
    </source>
</evidence>
<dbReference type="GO" id="GO:0090729">
    <property type="term" value="F:toxin activity"/>
    <property type="evidence" value="ECO:0007669"/>
    <property type="project" value="UniProtKB-KW"/>
</dbReference>
<dbReference type="SMART" id="SM00131">
    <property type="entry name" value="KU"/>
    <property type="match status" value="1"/>
</dbReference>
<evidence type="ECO:0000256" key="4">
    <source>
        <dbReference type="ARBA" id="ARBA00022690"/>
    </source>
</evidence>
<feature type="compositionally biased region" description="Basic and acidic residues" evidence="9">
    <location>
        <begin position="83"/>
        <end position="108"/>
    </location>
</feature>
<keyword evidence="10" id="KW-0732">Signal</keyword>
<dbReference type="InterPro" id="IPR036880">
    <property type="entry name" value="Kunitz_BPTI_sf"/>
</dbReference>
<dbReference type="EMBL" id="CCAG010019549">
    <property type="status" value="NOT_ANNOTATED_CDS"/>
    <property type="molecule type" value="Genomic_DNA"/>
</dbReference>
<evidence type="ECO:0000313" key="12">
    <source>
        <dbReference type="EnsemblMetazoa" id="GMOY002279-PA"/>
    </source>
</evidence>
<dbReference type="InterPro" id="IPR020901">
    <property type="entry name" value="Prtase_inh_Kunz-CS"/>
</dbReference>
<evidence type="ECO:0000256" key="3">
    <source>
        <dbReference type="ARBA" id="ARBA00022656"/>
    </source>
</evidence>
<feature type="chain" id="PRO_5008407478" description="BPTI/Kunitz inhibitor domain-containing protein" evidence="10">
    <location>
        <begin position="18"/>
        <end position="122"/>
    </location>
</feature>
<dbReference type="InterPro" id="IPR050098">
    <property type="entry name" value="TFPI/VKTCI-like"/>
</dbReference>
<dbReference type="GO" id="GO:0005615">
    <property type="term" value="C:extracellular space"/>
    <property type="evidence" value="ECO:0007669"/>
    <property type="project" value="TreeGrafter"/>
</dbReference>
<dbReference type="Gene3D" id="4.10.410.10">
    <property type="entry name" value="Pancreatic trypsin inhibitor Kunitz domain"/>
    <property type="match status" value="1"/>
</dbReference>
<proteinExistence type="predicted"/>
<dbReference type="AlphaFoldDB" id="A0A1B0FF55"/>